<dbReference type="OrthoDB" id="5023836at2"/>
<dbReference type="EMBL" id="LDQC01000126">
    <property type="protein sequence ID" value="KTR02248.1"/>
    <property type="molecule type" value="Genomic_DNA"/>
</dbReference>
<dbReference type="PATRIC" id="fig|33881.3.peg.325"/>
<evidence type="ECO:0000313" key="1">
    <source>
        <dbReference type="EMBL" id="KTR02248.1"/>
    </source>
</evidence>
<comment type="caution">
    <text evidence="1">The sequence shown here is derived from an EMBL/GenBank/DDBJ whole genome shotgun (WGS) entry which is preliminary data.</text>
</comment>
<reference evidence="1 2" key="1">
    <citation type="journal article" date="2016" name="Front. Microbiol.">
        <title>Genomic Resource of Rice Seed Associated Bacteria.</title>
        <authorList>
            <person name="Midha S."/>
            <person name="Bansal K."/>
            <person name="Sharma S."/>
            <person name="Kumar N."/>
            <person name="Patil P.P."/>
            <person name="Chaudhry V."/>
            <person name="Patil P.B."/>
        </authorList>
    </citation>
    <scope>NUCLEOTIDE SEQUENCE [LARGE SCALE GENOMIC DNA]</scope>
    <source>
        <strain evidence="1 2">NS184</strain>
    </source>
</reference>
<protein>
    <submittedName>
        <fullName evidence="1">Uncharacterized protein</fullName>
    </submittedName>
</protein>
<dbReference type="AlphaFoldDB" id="A0A175RFI8"/>
<organism evidence="1 2">
    <name type="scientific">Curtobacterium luteum</name>
    <dbReference type="NCBI Taxonomy" id="33881"/>
    <lineage>
        <taxon>Bacteria</taxon>
        <taxon>Bacillati</taxon>
        <taxon>Actinomycetota</taxon>
        <taxon>Actinomycetes</taxon>
        <taxon>Micrococcales</taxon>
        <taxon>Microbacteriaceae</taxon>
        <taxon>Curtobacterium</taxon>
    </lineage>
</organism>
<dbReference type="RefSeq" id="WP_058727143.1">
    <property type="nucleotide sequence ID" value="NZ_LDQC01000126.1"/>
</dbReference>
<gene>
    <name evidence="1" type="ORF">NS184_16415</name>
</gene>
<accession>A0A175RFI8</accession>
<sequence length="116" mass="12686">MRQEWWAPKTTNRPSVVVPIPLAEVPALLQRAVDAVPGAAAMEIRADGAVVGRRTSFALRAENIVFAFHREGPSSSRVEILREGRDGADFGRVLFVTPMARAILRQLVVTAGTHQE</sequence>
<name>A0A175RFI8_9MICO</name>
<proteinExistence type="predicted"/>
<dbReference type="Proteomes" id="UP000078252">
    <property type="component" value="Unassembled WGS sequence"/>
</dbReference>
<evidence type="ECO:0000313" key="2">
    <source>
        <dbReference type="Proteomes" id="UP000078252"/>
    </source>
</evidence>
<dbReference type="STRING" id="33881.NS184_16415"/>